<dbReference type="Gramene" id="MELO3C032299.2.1">
    <property type="protein sequence ID" value="MELO3C032299.2.1"/>
    <property type="gene ID" value="MELO3C032299.2"/>
</dbReference>
<sequence length="78" mass="9010">MRQIEEELLDHITIVLVQSKQTKRLEGKVSPKLANSQHQKIWFKSSSIFQQRIQENGPTSKHNFLTSRSIVLVQPGKN</sequence>
<organism evidence="1">
    <name type="scientific">Cucumis melo</name>
    <name type="common">Muskmelon</name>
    <dbReference type="NCBI Taxonomy" id="3656"/>
    <lineage>
        <taxon>Eukaryota</taxon>
        <taxon>Viridiplantae</taxon>
        <taxon>Streptophyta</taxon>
        <taxon>Embryophyta</taxon>
        <taxon>Tracheophyta</taxon>
        <taxon>Spermatophyta</taxon>
        <taxon>Magnoliopsida</taxon>
        <taxon>eudicotyledons</taxon>
        <taxon>Gunneridae</taxon>
        <taxon>Pentapetalae</taxon>
        <taxon>rosids</taxon>
        <taxon>fabids</taxon>
        <taxon>Cucurbitales</taxon>
        <taxon>Cucurbitaceae</taxon>
        <taxon>Benincaseae</taxon>
        <taxon>Cucumis</taxon>
    </lineage>
</organism>
<accession>A0A9I9EDJ1</accession>
<evidence type="ECO:0000313" key="1">
    <source>
        <dbReference type="EnsemblPlants" id="MELO3C032299.2.1"/>
    </source>
</evidence>
<reference evidence="1" key="1">
    <citation type="submission" date="2023-03" db="UniProtKB">
        <authorList>
            <consortium name="EnsemblPlants"/>
        </authorList>
    </citation>
    <scope>IDENTIFICATION</scope>
</reference>
<dbReference type="EnsemblPlants" id="MELO3C032299.2.1">
    <property type="protein sequence ID" value="MELO3C032299.2.1"/>
    <property type="gene ID" value="MELO3C032299.2"/>
</dbReference>
<dbReference type="AlphaFoldDB" id="A0A9I9EDJ1"/>
<protein>
    <submittedName>
        <fullName evidence="1">Uncharacterized protein</fullName>
    </submittedName>
</protein>
<proteinExistence type="predicted"/>
<name>A0A9I9EDJ1_CUCME</name>